<organism evidence="12 13">
    <name type="scientific">Terrapene triunguis</name>
    <name type="common">Three-toed box turtle</name>
    <dbReference type="NCBI Taxonomy" id="2587831"/>
    <lineage>
        <taxon>Eukaryota</taxon>
        <taxon>Metazoa</taxon>
        <taxon>Chordata</taxon>
        <taxon>Craniata</taxon>
        <taxon>Vertebrata</taxon>
        <taxon>Euteleostomi</taxon>
        <taxon>Archelosauria</taxon>
        <taxon>Testudinata</taxon>
        <taxon>Testudines</taxon>
        <taxon>Cryptodira</taxon>
        <taxon>Durocryptodira</taxon>
        <taxon>Testudinoidea</taxon>
        <taxon>Emydidae</taxon>
        <taxon>Terrapene</taxon>
    </lineage>
</organism>
<feature type="disulfide bond" evidence="9">
    <location>
        <begin position="175"/>
        <end position="239"/>
    </location>
</feature>
<dbReference type="Proteomes" id="UP000472274">
    <property type="component" value="Unplaced"/>
</dbReference>
<dbReference type="GO" id="GO:0016020">
    <property type="term" value="C:membrane"/>
    <property type="evidence" value="ECO:0007669"/>
    <property type="project" value="InterPro"/>
</dbReference>
<evidence type="ECO:0000256" key="4">
    <source>
        <dbReference type="ARBA" id="ARBA00023170"/>
    </source>
</evidence>
<reference evidence="12" key="1">
    <citation type="submission" date="2025-08" db="UniProtKB">
        <authorList>
            <consortium name="Ensembl"/>
        </authorList>
    </citation>
    <scope>IDENTIFICATION</scope>
</reference>
<feature type="disulfide bond" evidence="9">
    <location>
        <begin position="280"/>
        <end position="344"/>
    </location>
</feature>
<keyword evidence="1" id="KW-0732">Signal</keyword>
<evidence type="ECO:0000256" key="7">
    <source>
        <dbReference type="ARBA" id="ARBA00064153"/>
    </source>
</evidence>
<evidence type="ECO:0000256" key="8">
    <source>
        <dbReference type="ARBA" id="ARBA00069168"/>
    </source>
</evidence>
<keyword evidence="3 9" id="KW-1015">Disulfide bond</keyword>
<reference evidence="12" key="2">
    <citation type="submission" date="2025-09" db="UniProtKB">
        <authorList>
            <consortium name="Ensembl"/>
        </authorList>
    </citation>
    <scope>IDENTIFICATION</scope>
</reference>
<evidence type="ECO:0000259" key="11">
    <source>
        <dbReference type="PROSITE" id="PS50287"/>
    </source>
</evidence>
<proteinExistence type="predicted"/>
<comment type="caution">
    <text evidence="9">Lacks conserved residue(s) required for the propagation of feature annotation.</text>
</comment>
<dbReference type="Ensembl" id="ENSTMTT00000026372.1">
    <property type="protein sequence ID" value="ENSTMTP00000025457.1"/>
    <property type="gene ID" value="ENSTMTG00000018542.1"/>
</dbReference>
<feature type="compositionally biased region" description="Polar residues" evidence="10">
    <location>
        <begin position="408"/>
        <end position="424"/>
    </location>
</feature>
<dbReference type="InterPro" id="IPR036772">
    <property type="entry name" value="SRCR-like_dom_sf"/>
</dbReference>
<evidence type="ECO:0000313" key="13">
    <source>
        <dbReference type="Proteomes" id="UP000472274"/>
    </source>
</evidence>
<keyword evidence="5" id="KW-0325">Glycoprotein</keyword>
<sequence>SPCLSWGTGALQGKSSRSPSPNVLRQLVLLTQTVLEPLRLVNGPSRCAGRVEVLHNQQWGTVCDDNWDLNEARVVCWQLGCGTALSAPRGSQFGQGTDRIWLDEVNCTEIEAWEVLHSPASLLIRCTGTCLSVYSLGVFADSGISEVTQLRLVNGPSRCAGRVEVLHNQQWGTVCDDSWDITDARVMCRQLGCGTALSAPGAAHFGPGSDHIWLDTVNCTGTEAALSQCRAKPWGDSNCTHEDAAVCCSSHGVSTDPISPTHRCAGRVKVLHNQQWETVCDDSWDITDAGVVCRQLGCGTALSAPGGARFGRGSDRIWLDDVHCTGTEAALTECRALSWGDNNCNHREDAGVVCSGNLQLPPGPAPGFWPPQAAKTKKKKKKKKAAIAQFIPRPSERPPAGPNPCPTGHSQQSQICCSQRTGPPSDQFHLPSLPQSTHSPKSLHSHTKDK</sequence>
<dbReference type="SUPFAM" id="SSF56487">
    <property type="entry name" value="SRCR-like"/>
    <property type="match status" value="3"/>
</dbReference>
<evidence type="ECO:0000256" key="10">
    <source>
        <dbReference type="SAM" id="MobiDB-lite"/>
    </source>
</evidence>
<accession>A0A674JZE8</accession>
<dbReference type="FunFam" id="3.10.250.10:FF:000007">
    <property type="entry name" value="Soluble scavenger receptor cysteine-rich domain-containing protein SSC5D"/>
    <property type="match status" value="2"/>
</dbReference>
<evidence type="ECO:0000256" key="6">
    <source>
        <dbReference type="ARBA" id="ARBA00058074"/>
    </source>
</evidence>
<dbReference type="Pfam" id="PF00530">
    <property type="entry name" value="SRCR"/>
    <property type="match status" value="3"/>
</dbReference>
<dbReference type="PROSITE" id="PS50287">
    <property type="entry name" value="SRCR_2"/>
    <property type="match status" value="3"/>
</dbReference>
<evidence type="ECO:0000313" key="12">
    <source>
        <dbReference type="Ensembl" id="ENSTMTP00000025457.1"/>
    </source>
</evidence>
<feature type="disulfide bond" evidence="9">
    <location>
        <begin position="293"/>
        <end position="354"/>
    </location>
</feature>
<feature type="domain" description="SRCR" evidence="11">
    <location>
        <begin position="38"/>
        <end position="126"/>
    </location>
</feature>
<evidence type="ECO:0000256" key="3">
    <source>
        <dbReference type="ARBA" id="ARBA00023157"/>
    </source>
</evidence>
<feature type="region of interest" description="Disordered" evidence="10">
    <location>
        <begin position="364"/>
        <end position="450"/>
    </location>
</feature>
<dbReference type="InterPro" id="IPR001190">
    <property type="entry name" value="SRCR"/>
</dbReference>
<dbReference type="PROSITE" id="PS00420">
    <property type="entry name" value="SRCR_1"/>
    <property type="match status" value="2"/>
</dbReference>
<feature type="region of interest" description="Disordered" evidence="10">
    <location>
        <begin position="1"/>
        <end position="20"/>
    </location>
</feature>
<evidence type="ECO:0000256" key="2">
    <source>
        <dbReference type="ARBA" id="ARBA00022737"/>
    </source>
</evidence>
<feature type="compositionally biased region" description="Basic residues" evidence="10">
    <location>
        <begin position="441"/>
        <end position="450"/>
    </location>
</feature>
<evidence type="ECO:0000256" key="1">
    <source>
        <dbReference type="ARBA" id="ARBA00022729"/>
    </source>
</evidence>
<dbReference type="PRINTS" id="PR00258">
    <property type="entry name" value="SPERACTRCPTR"/>
</dbReference>
<feature type="domain" description="SRCR" evidence="11">
    <location>
        <begin position="150"/>
        <end position="249"/>
    </location>
</feature>
<comment type="function">
    <text evidence="6">Binds to extracellular matrix proteins. Binds to pathogen-associated molecular patterns (PAMPs) present on the cell walls of Gram-positive and Gram-negative bacteria and fungi, behaving as a pattern recognition receptor (PRR). Induces bacterial and fungal aggregation and subsequent inhibition of PAMP-induced cytokine release. Does not possess intrinsic bactericidal activity. May play a role in the innate defense and homeostasis of certain epithelial surfaces.</text>
</comment>
<evidence type="ECO:0000256" key="9">
    <source>
        <dbReference type="PROSITE-ProRule" id="PRU00196"/>
    </source>
</evidence>
<feature type="compositionally biased region" description="Basic residues" evidence="10">
    <location>
        <begin position="375"/>
        <end position="385"/>
    </location>
</feature>
<dbReference type="GeneTree" id="ENSGT00940000164475"/>
<feature type="disulfide bond" evidence="9">
    <location>
        <begin position="219"/>
        <end position="229"/>
    </location>
</feature>
<comment type="subunit">
    <text evidence="7">Interacts with LGALS1 and laminin.</text>
</comment>
<dbReference type="AlphaFoldDB" id="A0A674JZE8"/>
<feature type="domain" description="SRCR" evidence="11">
    <location>
        <begin position="255"/>
        <end position="355"/>
    </location>
</feature>
<dbReference type="FunFam" id="3.10.250.10:FF:000002">
    <property type="entry name" value="Scavenger receptor cysteine-rich type 1 protein M130"/>
    <property type="match status" value="1"/>
</dbReference>
<evidence type="ECO:0000256" key="5">
    <source>
        <dbReference type="ARBA" id="ARBA00023180"/>
    </source>
</evidence>
<feature type="disulfide bond" evidence="9">
    <location>
        <begin position="324"/>
        <end position="334"/>
    </location>
</feature>
<dbReference type="Gene3D" id="3.10.250.10">
    <property type="entry name" value="SRCR-like domain"/>
    <property type="match status" value="3"/>
</dbReference>
<dbReference type="SMART" id="SM00202">
    <property type="entry name" value="SR"/>
    <property type="match status" value="3"/>
</dbReference>
<keyword evidence="2" id="KW-0677">Repeat</keyword>
<protein>
    <recommendedName>
        <fullName evidence="8">Soluble scavenger receptor cysteine-rich domain-containing protein SSC5D</fullName>
    </recommendedName>
</protein>
<keyword evidence="4" id="KW-0675">Receptor</keyword>
<name>A0A674JZE8_9SAUR</name>
<dbReference type="PANTHER" id="PTHR19331:SF487">
    <property type="entry name" value="SOLUBLE SCAVENGER RECEPTOR CYSTEINE-RICH DOMAIN-CONTAINING PROTEIN SSC5D"/>
    <property type="match status" value="1"/>
</dbReference>
<keyword evidence="13" id="KW-1185">Reference proteome</keyword>
<dbReference type="PANTHER" id="PTHR19331">
    <property type="entry name" value="SCAVENGER RECEPTOR DOMAIN-CONTAINING"/>
    <property type="match status" value="1"/>
</dbReference>
<dbReference type="InParanoid" id="A0A674JZE8"/>